<organism evidence="1 2">
    <name type="scientific">Peribacillus huizhouensis</name>
    <dbReference type="NCBI Taxonomy" id="1501239"/>
    <lineage>
        <taxon>Bacteria</taxon>
        <taxon>Bacillati</taxon>
        <taxon>Bacillota</taxon>
        <taxon>Bacilli</taxon>
        <taxon>Bacillales</taxon>
        <taxon>Bacillaceae</taxon>
        <taxon>Peribacillus</taxon>
    </lineage>
</organism>
<name>A0ABR6CWP7_9BACI</name>
<dbReference type="Proteomes" id="UP000626697">
    <property type="component" value="Unassembled WGS sequence"/>
</dbReference>
<keyword evidence="2" id="KW-1185">Reference proteome</keyword>
<proteinExistence type="predicted"/>
<dbReference type="RefSeq" id="WP_246399574.1">
    <property type="nucleotide sequence ID" value="NZ_JACJHX010000044.1"/>
</dbReference>
<comment type="caution">
    <text evidence="1">The sequence shown here is derived from an EMBL/GenBank/DDBJ whole genome shotgun (WGS) entry which is preliminary data.</text>
</comment>
<sequence>MRTEASCALNFLIYIQNIYLNQNLSKEEYKFPYFPLKVDFKEEFELKYKELWGEISQRISDHHSNGVKIFHEKKDLYFQSLFIDNKDSYKNYSEIYQTFRVWWDSLAGGFSIERSIDEKSEKLYVELANSLIQREIVPQKELNIYLVYDECLLNLEVSSYFAVLSVKDFFVKYKELVPKLQKCIY</sequence>
<reference evidence="1 2" key="1">
    <citation type="submission" date="2020-08" db="EMBL/GenBank/DDBJ databases">
        <title>Genomic Encyclopedia of Type Strains, Phase IV (KMG-IV): sequencing the most valuable type-strain genomes for metagenomic binning, comparative biology and taxonomic classification.</title>
        <authorList>
            <person name="Goeker M."/>
        </authorList>
    </citation>
    <scope>NUCLEOTIDE SEQUENCE [LARGE SCALE GENOMIC DNA]</scope>
    <source>
        <strain evidence="1 2">DSM 105481</strain>
    </source>
</reference>
<evidence type="ECO:0000313" key="1">
    <source>
        <dbReference type="EMBL" id="MBA9029437.1"/>
    </source>
</evidence>
<dbReference type="EMBL" id="JACJHX010000044">
    <property type="protein sequence ID" value="MBA9029437.1"/>
    <property type="molecule type" value="Genomic_DNA"/>
</dbReference>
<gene>
    <name evidence="1" type="ORF">HNP81_004849</name>
</gene>
<protein>
    <submittedName>
        <fullName evidence="1">L-rhamnose mutarotase</fullName>
    </submittedName>
</protein>
<evidence type="ECO:0000313" key="2">
    <source>
        <dbReference type="Proteomes" id="UP000626697"/>
    </source>
</evidence>
<accession>A0ABR6CWP7</accession>